<evidence type="ECO:0000313" key="2">
    <source>
        <dbReference type="Proteomes" id="UP001162162"/>
    </source>
</evidence>
<dbReference type="Proteomes" id="UP001162162">
    <property type="component" value="Unassembled WGS sequence"/>
</dbReference>
<reference evidence="1" key="1">
    <citation type="journal article" date="2023" name="Insect Mol. Biol.">
        <title>Genome sequencing provides insights into the evolution of gene families encoding plant cell wall-degrading enzymes in longhorned beetles.</title>
        <authorList>
            <person name="Shin N.R."/>
            <person name="Okamura Y."/>
            <person name="Kirsch R."/>
            <person name="Pauchet Y."/>
        </authorList>
    </citation>
    <scope>NUCLEOTIDE SEQUENCE</scope>
    <source>
        <strain evidence="1">AMC_N1</strain>
    </source>
</reference>
<accession>A0AAV8ZAR8</accession>
<dbReference type="EMBL" id="JAPWTK010000008">
    <property type="protein sequence ID" value="KAJ8960636.1"/>
    <property type="molecule type" value="Genomic_DNA"/>
</dbReference>
<dbReference type="AlphaFoldDB" id="A0AAV8ZAR8"/>
<protein>
    <submittedName>
        <fullName evidence="1">Uncharacterized protein</fullName>
    </submittedName>
</protein>
<name>A0AAV8ZAR8_9CUCU</name>
<proteinExistence type="predicted"/>
<comment type="caution">
    <text evidence="1">The sequence shown here is derived from an EMBL/GenBank/DDBJ whole genome shotgun (WGS) entry which is preliminary data.</text>
</comment>
<keyword evidence="2" id="KW-1185">Reference proteome</keyword>
<evidence type="ECO:0000313" key="1">
    <source>
        <dbReference type="EMBL" id="KAJ8960636.1"/>
    </source>
</evidence>
<sequence length="62" mass="6503">MCAVANYNNITPSPHRALRGPLGLLFGVIIGLPSNVASRGNQSGASVNHVAETEVIKRHISP</sequence>
<organism evidence="1 2">
    <name type="scientific">Aromia moschata</name>
    <dbReference type="NCBI Taxonomy" id="1265417"/>
    <lineage>
        <taxon>Eukaryota</taxon>
        <taxon>Metazoa</taxon>
        <taxon>Ecdysozoa</taxon>
        <taxon>Arthropoda</taxon>
        <taxon>Hexapoda</taxon>
        <taxon>Insecta</taxon>
        <taxon>Pterygota</taxon>
        <taxon>Neoptera</taxon>
        <taxon>Endopterygota</taxon>
        <taxon>Coleoptera</taxon>
        <taxon>Polyphaga</taxon>
        <taxon>Cucujiformia</taxon>
        <taxon>Chrysomeloidea</taxon>
        <taxon>Cerambycidae</taxon>
        <taxon>Cerambycinae</taxon>
        <taxon>Callichromatini</taxon>
        <taxon>Aromia</taxon>
    </lineage>
</organism>
<gene>
    <name evidence="1" type="ORF">NQ318_013928</name>
</gene>